<feature type="domain" description="GHMP kinase N-terminal" evidence="7">
    <location>
        <begin position="95"/>
        <end position="171"/>
    </location>
</feature>
<keyword evidence="5 9" id="KW-0418">Kinase</keyword>
<comment type="caution">
    <text evidence="9">The sequence shown here is derived from an EMBL/GenBank/DDBJ whole genome shotgun (WGS) entry which is preliminary data.</text>
</comment>
<dbReference type="InterPro" id="IPR020568">
    <property type="entry name" value="Ribosomal_Su5_D2-typ_SF"/>
</dbReference>
<dbReference type="GO" id="GO:0019287">
    <property type="term" value="P:isopentenyl diphosphate biosynthetic process, mevalonate pathway"/>
    <property type="evidence" value="ECO:0007669"/>
    <property type="project" value="UniProtKB-UniPathway"/>
</dbReference>
<accession>A0A0R1VYR8</accession>
<evidence type="ECO:0000256" key="2">
    <source>
        <dbReference type="ARBA" id="ARBA00012958"/>
    </source>
</evidence>
<keyword evidence="3" id="KW-0808">Transferase</keyword>
<reference evidence="9 10" key="1">
    <citation type="journal article" date="2015" name="Genome Announc.">
        <title>Expanding the biotechnology potential of lactobacilli through comparative genomics of 213 strains and associated genera.</title>
        <authorList>
            <person name="Sun Z."/>
            <person name="Harris H.M."/>
            <person name="McCann A."/>
            <person name="Guo C."/>
            <person name="Argimon S."/>
            <person name="Zhang W."/>
            <person name="Yang X."/>
            <person name="Jeffery I.B."/>
            <person name="Cooney J.C."/>
            <person name="Kagawa T.F."/>
            <person name="Liu W."/>
            <person name="Song Y."/>
            <person name="Salvetti E."/>
            <person name="Wrobel A."/>
            <person name="Rasinkangas P."/>
            <person name="Parkhill J."/>
            <person name="Rea M.C."/>
            <person name="O'Sullivan O."/>
            <person name="Ritari J."/>
            <person name="Douillard F.P."/>
            <person name="Paul Ross R."/>
            <person name="Yang R."/>
            <person name="Briner A.E."/>
            <person name="Felis G.E."/>
            <person name="de Vos W.M."/>
            <person name="Barrangou R."/>
            <person name="Klaenhammer T.R."/>
            <person name="Caufield P.W."/>
            <person name="Cui Y."/>
            <person name="Zhang H."/>
            <person name="O'Toole P.W."/>
        </authorList>
    </citation>
    <scope>NUCLEOTIDE SEQUENCE [LARGE SCALE GENOMIC DNA]</scope>
    <source>
        <strain evidence="9 10">DSM 17758</strain>
    </source>
</reference>
<dbReference type="InterPro" id="IPR035102">
    <property type="entry name" value="Phosphomevalonate_kinase"/>
</dbReference>
<dbReference type="EC" id="2.7.4.2" evidence="2"/>
<evidence type="ECO:0000259" key="8">
    <source>
        <dbReference type="Pfam" id="PF08544"/>
    </source>
</evidence>
<evidence type="ECO:0000313" key="10">
    <source>
        <dbReference type="Proteomes" id="UP000051315"/>
    </source>
</evidence>
<gene>
    <name evidence="9" type="ORF">FC15_GL001287</name>
</gene>
<dbReference type="GO" id="GO:0004631">
    <property type="term" value="F:phosphomevalonate kinase activity"/>
    <property type="evidence" value="ECO:0007669"/>
    <property type="project" value="UniProtKB-EC"/>
</dbReference>
<dbReference type="AlphaFoldDB" id="A0A0R1VYR8"/>
<dbReference type="GO" id="GO:0005524">
    <property type="term" value="F:ATP binding"/>
    <property type="evidence" value="ECO:0007669"/>
    <property type="project" value="UniProtKB-KW"/>
</dbReference>
<dbReference type="InterPro" id="IPR014721">
    <property type="entry name" value="Ribsml_uS5_D2-typ_fold_subgr"/>
</dbReference>
<keyword evidence="10" id="KW-1185">Reference proteome</keyword>
<protein>
    <recommendedName>
        <fullName evidence="2">phosphomevalonate kinase</fullName>
        <ecNumber evidence="2">2.7.4.2</ecNumber>
    </recommendedName>
</protein>
<dbReference type="NCBIfam" id="TIGR01220">
    <property type="entry name" value="Pmev_kin_Gr_pos"/>
    <property type="match status" value="1"/>
</dbReference>
<dbReference type="Pfam" id="PF08544">
    <property type="entry name" value="GHMP_kinases_C"/>
    <property type="match status" value="1"/>
</dbReference>
<dbReference type="EMBL" id="AZFX01000036">
    <property type="protein sequence ID" value="KRM10682.1"/>
    <property type="molecule type" value="Genomic_DNA"/>
</dbReference>
<evidence type="ECO:0000256" key="6">
    <source>
        <dbReference type="ARBA" id="ARBA00022840"/>
    </source>
</evidence>
<evidence type="ECO:0000313" key="9">
    <source>
        <dbReference type="EMBL" id="KRM10682.1"/>
    </source>
</evidence>
<name>A0A0R1VYR8_9LACO</name>
<evidence type="ECO:0000256" key="5">
    <source>
        <dbReference type="ARBA" id="ARBA00022777"/>
    </source>
</evidence>
<keyword evidence="6" id="KW-0067">ATP-binding</keyword>
<evidence type="ECO:0000256" key="3">
    <source>
        <dbReference type="ARBA" id="ARBA00022679"/>
    </source>
</evidence>
<dbReference type="PATRIC" id="fig|1423735.3.peg.1333"/>
<dbReference type="PRINTS" id="PR00959">
    <property type="entry name" value="MEVGALKINASE"/>
</dbReference>
<dbReference type="InterPro" id="IPR013750">
    <property type="entry name" value="GHMP_kinase_C_dom"/>
</dbReference>
<dbReference type="Proteomes" id="UP000051315">
    <property type="component" value="Unassembled WGS sequence"/>
</dbReference>
<dbReference type="InterPro" id="IPR005917">
    <property type="entry name" value="Pmev_kinase_bact"/>
</dbReference>
<dbReference type="STRING" id="1423735.FC15_GL001287"/>
<dbReference type="InterPro" id="IPR036554">
    <property type="entry name" value="GHMP_kinase_C_sf"/>
</dbReference>
<dbReference type="OrthoDB" id="1522677at2"/>
<dbReference type="RefSeq" id="WP_057824033.1">
    <property type="nucleotide sequence ID" value="NZ_AZFX01000036.1"/>
</dbReference>
<keyword evidence="4" id="KW-0547">Nucleotide-binding</keyword>
<dbReference type="InterPro" id="IPR006204">
    <property type="entry name" value="GHMP_kinase_N_dom"/>
</dbReference>
<dbReference type="Gene3D" id="3.30.70.890">
    <property type="entry name" value="GHMP kinase, C-terminal domain"/>
    <property type="match status" value="1"/>
</dbReference>
<feature type="domain" description="GHMP kinase C-terminal" evidence="8">
    <location>
        <begin position="261"/>
        <end position="342"/>
    </location>
</feature>
<proteinExistence type="predicted"/>
<dbReference type="Gene3D" id="3.30.230.10">
    <property type="match status" value="1"/>
</dbReference>
<sequence length="360" mass="39702">MITVKAPGKLYIAGEYAVLEPGHPAILVALDRFITVTVFEAENQGTINSQQYAETDFHWRRQGDQMVFDNRDNPFHYILEGIRVVEMLALEQDRPLRIYDLNINSELEDQGGRKFGLGSSAAVTVATVKALSEFYQLELSRLDIFKLAAIAHFNIQGNGSLGDIAASVFGGWLAFSTFDKDWLRTVLKNDSLTQVLASEWPGLKIEILHVPAELELLIGWTGSPASTSRLVDKITIAKFAKKDQYHEFLRQSRNCVQSIIAGIRSQNLAAVKSGIRENRAILRQLGAFSGVNIETPELKQLCQIAENYGGAAKFSGAGGGDCGIVITDRYVDQARLISEWGRQQIATLPLAVFDASEAIV</sequence>
<evidence type="ECO:0000256" key="4">
    <source>
        <dbReference type="ARBA" id="ARBA00022741"/>
    </source>
</evidence>
<dbReference type="UniPathway" id="UPA00057">
    <property type="reaction ID" value="UER00099"/>
</dbReference>
<dbReference type="PANTHER" id="PTHR31814">
    <property type="match status" value="1"/>
</dbReference>
<evidence type="ECO:0000256" key="1">
    <source>
        <dbReference type="ARBA" id="ARBA00005017"/>
    </source>
</evidence>
<dbReference type="SUPFAM" id="SSF54211">
    <property type="entry name" value="Ribosomal protein S5 domain 2-like"/>
    <property type="match status" value="1"/>
</dbReference>
<dbReference type="Pfam" id="PF00288">
    <property type="entry name" value="GHMP_kinases_N"/>
    <property type="match status" value="1"/>
</dbReference>
<comment type="pathway">
    <text evidence="1">Isoprenoid biosynthesis; isopentenyl diphosphate biosynthesis via mevalonate pathway; isopentenyl diphosphate from (R)-mevalonate: step 2/3.</text>
</comment>
<dbReference type="PANTHER" id="PTHR31814:SF2">
    <property type="entry name" value="PHOSPHOMEVALONATE KINASE"/>
    <property type="match status" value="1"/>
</dbReference>
<organism evidence="9 10">
    <name type="scientific">Lapidilactobacillus concavus DSM 17758</name>
    <dbReference type="NCBI Taxonomy" id="1423735"/>
    <lineage>
        <taxon>Bacteria</taxon>
        <taxon>Bacillati</taxon>
        <taxon>Bacillota</taxon>
        <taxon>Bacilli</taxon>
        <taxon>Lactobacillales</taxon>
        <taxon>Lactobacillaceae</taxon>
        <taxon>Lapidilactobacillus</taxon>
    </lineage>
</organism>
<evidence type="ECO:0000259" key="7">
    <source>
        <dbReference type="Pfam" id="PF00288"/>
    </source>
</evidence>
<dbReference type="SUPFAM" id="SSF55060">
    <property type="entry name" value="GHMP Kinase, C-terminal domain"/>
    <property type="match status" value="1"/>
</dbReference>